<proteinExistence type="inferred from homology"/>
<dbReference type="PANTHER" id="PTHR22576">
    <property type="entry name" value="MUCOSA ASSOCIATED LYMPHOID TISSUE LYMPHOMA TRANSLOCATION PROTEIN 1/PARACASPASE"/>
    <property type="match status" value="1"/>
</dbReference>
<dbReference type="InterPro" id="IPR015917">
    <property type="entry name" value="Pept_C14A"/>
</dbReference>
<dbReference type="GO" id="GO:0004197">
    <property type="term" value="F:cysteine-type endopeptidase activity"/>
    <property type="evidence" value="ECO:0007669"/>
    <property type="project" value="InterPro"/>
</dbReference>
<dbReference type="InterPro" id="IPR052039">
    <property type="entry name" value="Caspase-related_regulators"/>
</dbReference>
<dbReference type="OrthoDB" id="6416614at2759"/>
<dbReference type="Proteomes" id="UP000821853">
    <property type="component" value="Chromosome 8"/>
</dbReference>
<dbReference type="EMBL" id="JABSTR010000010">
    <property type="protein sequence ID" value="KAH9380026.1"/>
    <property type="molecule type" value="Genomic_DNA"/>
</dbReference>
<comment type="similarity">
    <text evidence="1">Belongs to the peptidase C14A family.</text>
</comment>
<dbReference type="InterPro" id="IPR029030">
    <property type="entry name" value="Caspase-like_dom_sf"/>
</dbReference>
<dbReference type="AlphaFoldDB" id="A0A9J6GWY4"/>
<gene>
    <name evidence="3" type="ORF">HPB48_006156</name>
</gene>
<evidence type="ECO:0000313" key="3">
    <source>
        <dbReference type="EMBL" id="KAH9380026.1"/>
    </source>
</evidence>
<name>A0A9J6GWY4_HAELO</name>
<evidence type="ECO:0000259" key="2">
    <source>
        <dbReference type="PROSITE" id="PS50207"/>
    </source>
</evidence>
<dbReference type="PRINTS" id="PR00376">
    <property type="entry name" value="IL1BCENZYME"/>
</dbReference>
<dbReference type="OMA" id="ANYHREA"/>
<comment type="caution">
    <text evidence="3">The sequence shown here is derived from an EMBL/GenBank/DDBJ whole genome shotgun (WGS) entry which is preliminary data.</text>
</comment>
<feature type="domain" description="Caspase family p10" evidence="2">
    <location>
        <begin position="46"/>
        <end position="135"/>
    </location>
</feature>
<protein>
    <recommendedName>
        <fullName evidence="2">Caspase family p10 domain-containing protein</fullName>
    </recommendedName>
</protein>
<dbReference type="Pfam" id="PF00656">
    <property type="entry name" value="Peptidase_C14"/>
    <property type="match status" value="1"/>
</dbReference>
<dbReference type="PANTHER" id="PTHR22576:SF41">
    <property type="entry name" value="CASPASE 14, APOPTOSIS-RELATED CYSTEINE PEPTIDASE"/>
    <property type="match status" value="1"/>
</dbReference>
<accession>A0A9J6GWY4</accession>
<dbReference type="Gene3D" id="3.40.50.1460">
    <property type="match status" value="1"/>
</dbReference>
<keyword evidence="4" id="KW-1185">Reference proteome</keyword>
<reference evidence="3 4" key="1">
    <citation type="journal article" date="2020" name="Cell">
        <title>Large-Scale Comparative Analyses of Tick Genomes Elucidate Their Genetic Diversity and Vector Capacities.</title>
        <authorList>
            <consortium name="Tick Genome and Microbiome Consortium (TIGMIC)"/>
            <person name="Jia N."/>
            <person name="Wang J."/>
            <person name="Shi W."/>
            <person name="Du L."/>
            <person name="Sun Y."/>
            <person name="Zhan W."/>
            <person name="Jiang J.F."/>
            <person name="Wang Q."/>
            <person name="Zhang B."/>
            <person name="Ji P."/>
            <person name="Bell-Sakyi L."/>
            <person name="Cui X.M."/>
            <person name="Yuan T.T."/>
            <person name="Jiang B.G."/>
            <person name="Yang W.F."/>
            <person name="Lam T.T."/>
            <person name="Chang Q.C."/>
            <person name="Ding S.J."/>
            <person name="Wang X.J."/>
            <person name="Zhu J.G."/>
            <person name="Ruan X.D."/>
            <person name="Zhao L."/>
            <person name="Wei J.T."/>
            <person name="Ye R.Z."/>
            <person name="Que T.C."/>
            <person name="Du C.H."/>
            <person name="Zhou Y.H."/>
            <person name="Cheng J.X."/>
            <person name="Dai P.F."/>
            <person name="Guo W.B."/>
            <person name="Han X.H."/>
            <person name="Huang E.J."/>
            <person name="Li L.F."/>
            <person name="Wei W."/>
            <person name="Gao Y.C."/>
            <person name="Liu J.Z."/>
            <person name="Shao H.Z."/>
            <person name="Wang X."/>
            <person name="Wang C.C."/>
            <person name="Yang T.C."/>
            <person name="Huo Q.B."/>
            <person name="Li W."/>
            <person name="Chen H.Y."/>
            <person name="Chen S.E."/>
            <person name="Zhou L.G."/>
            <person name="Ni X.B."/>
            <person name="Tian J.H."/>
            <person name="Sheng Y."/>
            <person name="Liu T."/>
            <person name="Pan Y.S."/>
            <person name="Xia L.Y."/>
            <person name="Li J."/>
            <person name="Zhao F."/>
            <person name="Cao W.C."/>
        </authorList>
    </citation>
    <scope>NUCLEOTIDE SEQUENCE [LARGE SCALE GENOMIC DNA]</scope>
    <source>
        <strain evidence="3">HaeL-2018</strain>
    </source>
</reference>
<dbReference type="InterPro" id="IPR011600">
    <property type="entry name" value="Pept_C14_caspase"/>
</dbReference>
<evidence type="ECO:0000313" key="4">
    <source>
        <dbReference type="Proteomes" id="UP000821853"/>
    </source>
</evidence>
<sequence length="138" mass="15330">MERMPNVVNFCKGLPTRACRGTQLDNGVRVSYDTADSRLGAGPMITDPDFLVAYSTVAGFYSWRNGLQGSWFVQALCAVLSSRGRVDHLLSMLTDVCRHVAIKYTSDVPSKPSFHKKKQVPCITSTLTRLLYFPQPQA</sequence>
<dbReference type="SMART" id="SM00115">
    <property type="entry name" value="CASc"/>
    <property type="match status" value="1"/>
</dbReference>
<organism evidence="3 4">
    <name type="scientific">Haemaphysalis longicornis</name>
    <name type="common">Bush tick</name>
    <dbReference type="NCBI Taxonomy" id="44386"/>
    <lineage>
        <taxon>Eukaryota</taxon>
        <taxon>Metazoa</taxon>
        <taxon>Ecdysozoa</taxon>
        <taxon>Arthropoda</taxon>
        <taxon>Chelicerata</taxon>
        <taxon>Arachnida</taxon>
        <taxon>Acari</taxon>
        <taxon>Parasitiformes</taxon>
        <taxon>Ixodida</taxon>
        <taxon>Ixodoidea</taxon>
        <taxon>Ixodidae</taxon>
        <taxon>Haemaphysalinae</taxon>
        <taxon>Haemaphysalis</taxon>
    </lineage>
</organism>
<evidence type="ECO:0000256" key="1">
    <source>
        <dbReference type="ARBA" id="ARBA00010134"/>
    </source>
</evidence>
<dbReference type="InterPro" id="IPR002138">
    <property type="entry name" value="Pept_C14_p10"/>
</dbReference>
<dbReference type="SUPFAM" id="SSF52129">
    <property type="entry name" value="Caspase-like"/>
    <property type="match status" value="1"/>
</dbReference>
<dbReference type="VEuPathDB" id="VectorBase:HLOH_061917"/>
<dbReference type="GO" id="GO:0006508">
    <property type="term" value="P:proteolysis"/>
    <property type="evidence" value="ECO:0007669"/>
    <property type="project" value="InterPro"/>
</dbReference>
<dbReference type="PROSITE" id="PS50207">
    <property type="entry name" value="CASPASE_P10"/>
    <property type="match status" value="1"/>
</dbReference>